<comment type="similarity">
    <text evidence="2">Belongs to the ScpA family.</text>
</comment>
<dbReference type="GO" id="GO:0007059">
    <property type="term" value="P:chromosome segregation"/>
    <property type="evidence" value="ECO:0007669"/>
    <property type="project" value="UniProtKB-UniRule"/>
</dbReference>
<dbReference type="KEGG" id="axx:ERS451415_00552"/>
<dbReference type="Gene3D" id="6.10.250.2410">
    <property type="match status" value="1"/>
</dbReference>
<accession>A0A0D6FS16</accession>
<dbReference type="GO" id="GO:0005737">
    <property type="term" value="C:cytoplasm"/>
    <property type="evidence" value="ECO:0007669"/>
    <property type="project" value="UniProtKB-SubCell"/>
</dbReference>
<dbReference type="EMBL" id="JAPZVI010000004">
    <property type="protein sequence ID" value="MCZ8401535.1"/>
    <property type="molecule type" value="Genomic_DNA"/>
</dbReference>
<dbReference type="Proteomes" id="UP000187251">
    <property type="component" value="Unassembled WGS sequence"/>
</dbReference>
<evidence type="ECO:0000313" key="5">
    <source>
        <dbReference type="Proteomes" id="UP000187251"/>
    </source>
</evidence>
<dbReference type="PATRIC" id="fig|85698.19.peg.222"/>
<evidence type="ECO:0000256" key="2">
    <source>
        <dbReference type="HAMAP-Rule" id="MF_01805"/>
    </source>
</evidence>
<dbReference type="eggNOG" id="COG1354">
    <property type="taxonomic scope" value="Bacteria"/>
</dbReference>
<dbReference type="RefSeq" id="WP_024067627.1">
    <property type="nucleotide sequence ID" value="NZ_AP028040.1"/>
</dbReference>
<comment type="caution">
    <text evidence="4">The sequence shown here is derived from an EMBL/GenBank/DDBJ whole genome shotgun (WGS) entry which is preliminary data.</text>
</comment>
<reference evidence="4 5" key="1">
    <citation type="submission" date="2016-09" db="EMBL/GenBank/DDBJ databases">
        <title>Phylogenomics of Achromobacter.</title>
        <authorList>
            <person name="Jeukens J."/>
            <person name="Freschi L."/>
            <person name="Vincent A.T."/>
            <person name="Emond-Rheault J.-G."/>
            <person name="Kukavica-Ibrulj I."/>
            <person name="Charette S.J."/>
            <person name="Levesque R.C."/>
        </authorList>
    </citation>
    <scope>NUCLEOTIDE SEQUENCE [LARGE SCALE GENOMIC DNA]</scope>
    <source>
        <strain evidence="4 5">AUS488</strain>
    </source>
</reference>
<reference evidence="3" key="2">
    <citation type="submission" date="2022-12" db="EMBL/GenBank/DDBJ databases">
        <authorList>
            <person name="Voronina O.L."/>
            <person name="Kunda M.S."/>
            <person name="Ryzhova N."/>
            <person name="Aksenova E.I."/>
        </authorList>
    </citation>
    <scope>NUCLEOTIDE SEQUENCE</scope>
    <source>
        <strain evidence="3">SCCH136:Ach223948</strain>
    </source>
</reference>
<protein>
    <recommendedName>
        <fullName evidence="1 2">Segregation and condensation protein A</fullName>
    </recommendedName>
</protein>
<dbReference type="GO" id="GO:0051301">
    <property type="term" value="P:cell division"/>
    <property type="evidence" value="ECO:0007669"/>
    <property type="project" value="UniProtKB-KW"/>
</dbReference>
<evidence type="ECO:0000313" key="4">
    <source>
        <dbReference type="EMBL" id="OMG93561.1"/>
    </source>
</evidence>
<sequence length="296" mass="33529">MAHNPSVPGDALAALVEPPVDSTPDTVDSVAFARLYGEPLFQMPTDLYIPPDALEVFLEAFEGPLDLLLYLIRKQNFNVLDIPMADVTRQYLSYVEQIRIHNLELAAEYLLMAAMLIEIKSRMLLPVKKTDTGEEPEDPRAELVRRLLEYEQMKLAAQKLDAMPQLGRDFVSSHAVADLSVERMLPDVSVDDLRAAWADIMKRAKLNQHHHITREQLSVRDHMTHILRRLNDVRFMEFGDLFMERVREGAPAAVVVVHFIAMLELARESLLEITQAEPYAPIYVRLAYTSVAAVAA</sequence>
<dbReference type="OrthoDB" id="9811016at2"/>
<keyword evidence="2" id="KW-0131">Cell cycle</keyword>
<dbReference type="PANTHER" id="PTHR33969">
    <property type="entry name" value="SEGREGATION AND CONDENSATION PROTEIN A"/>
    <property type="match status" value="1"/>
</dbReference>
<dbReference type="HAMAP" id="MF_01805">
    <property type="entry name" value="ScpA"/>
    <property type="match status" value="1"/>
</dbReference>
<dbReference type="Pfam" id="PF02616">
    <property type="entry name" value="SMC_ScpA"/>
    <property type="match status" value="1"/>
</dbReference>
<evidence type="ECO:0000256" key="1">
    <source>
        <dbReference type="ARBA" id="ARBA00044777"/>
    </source>
</evidence>
<dbReference type="PANTHER" id="PTHR33969:SF2">
    <property type="entry name" value="SEGREGATION AND CONDENSATION PROTEIN A"/>
    <property type="match status" value="1"/>
</dbReference>
<gene>
    <name evidence="2" type="primary">scpA</name>
    <name evidence="4" type="ORF">BIZ92_04345</name>
    <name evidence="3" type="ORF">O9570_08775</name>
</gene>
<name>A0A0D6FS16_ALCXX</name>
<dbReference type="GO" id="GO:0006260">
    <property type="term" value="P:DNA replication"/>
    <property type="evidence" value="ECO:0007669"/>
    <property type="project" value="UniProtKB-UniRule"/>
</dbReference>
<comment type="subunit">
    <text evidence="2">Component of a cohesin-like complex composed of ScpA, ScpB and the Smc homodimer, in which ScpA and ScpB bind to the head domain of Smc. The presence of the three proteins is required for the association of the complex with DNA.</text>
</comment>
<proteinExistence type="inferred from homology"/>
<evidence type="ECO:0000313" key="3">
    <source>
        <dbReference type="EMBL" id="MCZ8401535.1"/>
    </source>
</evidence>
<dbReference type="EMBL" id="MJMN01000001">
    <property type="protein sequence ID" value="OMG93561.1"/>
    <property type="molecule type" value="Genomic_DNA"/>
</dbReference>
<dbReference type="InterPro" id="IPR003768">
    <property type="entry name" value="ScpA"/>
</dbReference>
<organism evidence="4 5">
    <name type="scientific">Alcaligenes xylosoxydans xylosoxydans</name>
    <name type="common">Achromobacter xylosoxidans</name>
    <dbReference type="NCBI Taxonomy" id="85698"/>
    <lineage>
        <taxon>Bacteria</taxon>
        <taxon>Pseudomonadati</taxon>
        <taxon>Pseudomonadota</taxon>
        <taxon>Betaproteobacteria</taxon>
        <taxon>Burkholderiales</taxon>
        <taxon>Alcaligenaceae</taxon>
        <taxon>Achromobacter</taxon>
    </lineage>
</organism>
<dbReference type="AlphaFoldDB" id="A0A0D6FS16"/>
<comment type="function">
    <text evidence="2">Participates in chromosomal partition during cell division. May act via the formation of a condensin-like complex containing Smc and ScpB that pull DNA away from mid-cell into both cell halves.</text>
</comment>
<keyword evidence="2" id="KW-0963">Cytoplasm</keyword>
<keyword evidence="2" id="KW-0159">Chromosome partition</keyword>
<keyword evidence="2" id="KW-0132">Cell division</keyword>
<comment type="subcellular location">
    <subcellularLocation>
        <location evidence="2">Cytoplasm</location>
    </subcellularLocation>
    <text evidence="2">Associated with two foci at the outer edges of the nucleoid region in young cells, and at four foci within both cell halves in older cells.</text>
</comment>
<dbReference type="Proteomes" id="UP001141992">
    <property type="component" value="Unassembled WGS sequence"/>
</dbReference>